<dbReference type="InterPro" id="IPR014711">
    <property type="entry name" value="TopoI_cat_a-hlx-sub_euk"/>
</dbReference>
<gene>
    <name evidence="9" type="ORF">DSM00_1285</name>
</gene>
<dbReference type="AlphaFoldDB" id="A0A4Q0PCE1"/>
<dbReference type="EMBL" id="QOVM01000002">
    <property type="protein sequence ID" value="RXG23669.1"/>
    <property type="molecule type" value="Genomic_DNA"/>
</dbReference>
<keyword evidence="10" id="KW-1185">Reference proteome</keyword>
<evidence type="ECO:0000313" key="10">
    <source>
        <dbReference type="Proteomes" id="UP000289238"/>
    </source>
</evidence>
<dbReference type="SUPFAM" id="SSF56349">
    <property type="entry name" value="DNA breaking-rejoining enzymes"/>
    <property type="match status" value="1"/>
</dbReference>
<dbReference type="GO" id="GO:0006265">
    <property type="term" value="P:DNA topological change"/>
    <property type="evidence" value="ECO:0007669"/>
    <property type="project" value="InterPro"/>
</dbReference>
<dbReference type="GO" id="GO:0003677">
    <property type="term" value="F:DNA binding"/>
    <property type="evidence" value="ECO:0007669"/>
    <property type="project" value="UniProtKB-KW"/>
</dbReference>
<dbReference type="Proteomes" id="UP000289238">
    <property type="component" value="Unassembled WGS sequence"/>
</dbReference>
<sequence>MTITESKLEKLLKSPEEAARIADLVYVKEEHLTICRKKKGKGFTYCKDDKIIKSKPVLNRINKLVIPPAWQDVLISEPSNGHLQVVGRDDKDRRVYLYHETWNKLRNETKFLKLASFANILPQLRKQVDKDLDEVQMTQRKVLALVIRLMEETHIRVGNACYAKRNQTYGLSTLRTRHVKTTESDIRFEFVGKKGKEHKIKITDPELIDLVNQCEEIPGWDLFQFYDEAGVKHHIDSGMVNDYIHELSGDLFSAKDFRTWGATKIFFESLRESGYVSEEKQNAKNILTAYDAAAKGLGNTRSVCKSYYVHPVIPEAYADGSITTYFDKVDKVKLKPNSFISKTETVITEMLGDYEISL</sequence>
<keyword evidence="5" id="KW-0238">DNA-binding</keyword>
<evidence type="ECO:0000313" key="9">
    <source>
        <dbReference type="EMBL" id="RXG23669.1"/>
    </source>
</evidence>
<evidence type="ECO:0000256" key="1">
    <source>
        <dbReference type="ARBA" id="ARBA00000213"/>
    </source>
</evidence>
<dbReference type="EC" id="5.6.2.1" evidence="3"/>
<evidence type="ECO:0000256" key="3">
    <source>
        <dbReference type="ARBA" id="ARBA00012891"/>
    </source>
</evidence>
<accession>A0A4Q0PCE1</accession>
<dbReference type="Gene3D" id="1.10.132.120">
    <property type="match status" value="1"/>
</dbReference>
<evidence type="ECO:0000256" key="4">
    <source>
        <dbReference type="ARBA" id="ARBA00023029"/>
    </source>
</evidence>
<evidence type="ECO:0000256" key="5">
    <source>
        <dbReference type="ARBA" id="ARBA00023125"/>
    </source>
</evidence>
<dbReference type="InterPro" id="IPR049331">
    <property type="entry name" value="Top1B_N_bact"/>
</dbReference>
<proteinExistence type="inferred from homology"/>
<dbReference type="Gene3D" id="3.90.15.10">
    <property type="entry name" value="Topoisomerase I, Chain A, domain 3"/>
    <property type="match status" value="1"/>
</dbReference>
<keyword evidence="4" id="KW-0799">Topoisomerase</keyword>
<comment type="catalytic activity">
    <reaction evidence="1">
        <text>ATP-independent breakage of single-stranded DNA, followed by passage and rejoining.</text>
        <dbReference type="EC" id="5.6.2.1"/>
    </reaction>
</comment>
<dbReference type="SUPFAM" id="SSF55869">
    <property type="entry name" value="DNA topoisomerase I domain"/>
    <property type="match status" value="1"/>
</dbReference>
<dbReference type="PROSITE" id="PS52038">
    <property type="entry name" value="TOPO_IB_2"/>
    <property type="match status" value="1"/>
</dbReference>
<evidence type="ECO:0000259" key="7">
    <source>
        <dbReference type="Pfam" id="PF01028"/>
    </source>
</evidence>
<evidence type="ECO:0000256" key="6">
    <source>
        <dbReference type="ARBA" id="ARBA00023235"/>
    </source>
</evidence>
<dbReference type="Gene3D" id="3.30.66.10">
    <property type="entry name" value="DNA topoisomerase I domain"/>
    <property type="match status" value="1"/>
</dbReference>
<evidence type="ECO:0000259" key="8">
    <source>
        <dbReference type="Pfam" id="PF21338"/>
    </source>
</evidence>
<dbReference type="Pfam" id="PF21338">
    <property type="entry name" value="Top1B_N_bact"/>
    <property type="match status" value="1"/>
</dbReference>
<dbReference type="InterPro" id="IPR011010">
    <property type="entry name" value="DNA_brk_join_enz"/>
</dbReference>
<dbReference type="InterPro" id="IPR013500">
    <property type="entry name" value="TopoI_cat_euk"/>
</dbReference>
<reference evidence="9 10" key="1">
    <citation type="submission" date="2018-07" db="EMBL/GenBank/DDBJ databases">
        <title>Leeuwenhoekiella genomics.</title>
        <authorList>
            <person name="Tahon G."/>
            <person name="Willems A."/>
        </authorList>
    </citation>
    <scope>NUCLEOTIDE SEQUENCE [LARGE SCALE GENOMIC DNA]</scope>
    <source>
        <strain evidence="9 10">LMG 22550</strain>
    </source>
</reference>
<dbReference type="InterPro" id="IPR035447">
    <property type="entry name" value="DNA_topo_I_N_sf"/>
</dbReference>
<dbReference type="RefSeq" id="WP_128757178.1">
    <property type="nucleotide sequence ID" value="NZ_QOVM01000002.1"/>
</dbReference>
<comment type="caution">
    <text evidence="9">The sequence shown here is derived from an EMBL/GenBank/DDBJ whole genome shotgun (WGS) entry which is preliminary data.</text>
</comment>
<dbReference type="PRINTS" id="PR00416">
    <property type="entry name" value="EUTPISMRASEI"/>
</dbReference>
<feature type="domain" description="DNA topoisomerase IB N-terminal" evidence="8">
    <location>
        <begin position="42"/>
        <end position="89"/>
    </location>
</feature>
<comment type="similarity">
    <text evidence="2">Belongs to the type IB topoisomerase family.</text>
</comment>
<dbReference type="OrthoDB" id="9778962at2"/>
<dbReference type="InterPro" id="IPR001631">
    <property type="entry name" value="TopoI"/>
</dbReference>
<name>A0A4Q0PCE1_9FLAO</name>
<keyword evidence="6 9" id="KW-0413">Isomerase</keyword>
<protein>
    <recommendedName>
        <fullName evidence="3">DNA topoisomerase</fullName>
        <ecNumber evidence="3">5.6.2.1</ecNumber>
    </recommendedName>
</protein>
<dbReference type="GO" id="GO:0003917">
    <property type="term" value="F:DNA topoisomerase type I (single strand cut, ATP-independent) activity"/>
    <property type="evidence" value="ECO:0007669"/>
    <property type="project" value="UniProtKB-EC"/>
</dbReference>
<dbReference type="Pfam" id="PF01028">
    <property type="entry name" value="Topoisom_I"/>
    <property type="match status" value="1"/>
</dbReference>
<organism evidence="9 10">
    <name type="scientific">Leeuwenhoekiella aequorea</name>
    <dbReference type="NCBI Taxonomy" id="283736"/>
    <lineage>
        <taxon>Bacteria</taxon>
        <taxon>Pseudomonadati</taxon>
        <taxon>Bacteroidota</taxon>
        <taxon>Flavobacteriia</taxon>
        <taxon>Flavobacteriales</taxon>
        <taxon>Flavobacteriaceae</taxon>
        <taxon>Leeuwenhoekiella</taxon>
    </lineage>
</organism>
<feature type="domain" description="DNA topoisomerase I catalytic core eukaryotic-type" evidence="7">
    <location>
        <begin position="104"/>
        <end position="306"/>
    </location>
</feature>
<evidence type="ECO:0000256" key="2">
    <source>
        <dbReference type="ARBA" id="ARBA00006645"/>
    </source>
</evidence>